<dbReference type="AlphaFoldDB" id="A0A0F9S036"/>
<reference evidence="1" key="1">
    <citation type="journal article" date="2015" name="Nature">
        <title>Complex archaea that bridge the gap between prokaryotes and eukaryotes.</title>
        <authorList>
            <person name="Spang A."/>
            <person name="Saw J.H."/>
            <person name="Jorgensen S.L."/>
            <person name="Zaremba-Niedzwiedzka K."/>
            <person name="Martijn J."/>
            <person name="Lind A.E."/>
            <person name="van Eijk R."/>
            <person name="Schleper C."/>
            <person name="Guy L."/>
            <person name="Ettema T.J."/>
        </authorList>
    </citation>
    <scope>NUCLEOTIDE SEQUENCE</scope>
</reference>
<evidence type="ECO:0000313" key="1">
    <source>
        <dbReference type="EMBL" id="KKN55582.1"/>
    </source>
</evidence>
<comment type="caution">
    <text evidence="1">The sequence shown here is derived from an EMBL/GenBank/DDBJ whole genome shotgun (WGS) entry which is preliminary data.</text>
</comment>
<name>A0A0F9S036_9ZZZZ</name>
<protein>
    <submittedName>
        <fullName evidence="1">Uncharacterized protein</fullName>
    </submittedName>
</protein>
<proteinExistence type="predicted"/>
<dbReference type="EMBL" id="LAZR01000878">
    <property type="protein sequence ID" value="KKN55582.1"/>
    <property type="molecule type" value="Genomic_DNA"/>
</dbReference>
<accession>A0A0F9S036</accession>
<sequence length="168" mass="18194">MTMMHTIQACYEKMRTADVTVDDTGFDGVTKGQRYTDITTRDVFIYDTAVNGVEIIFSGECVDGDTFGAEIWNISTDGIADKVADITGAAGTAVADITNEDNTTRLFMDTITISDEFHLKEVTVADSGNNRFAKVGLDTLGSKGGAITFHTVGGVGEVKRITPWVRFF</sequence>
<gene>
    <name evidence="1" type="ORF">LCGC14_0580540</name>
</gene>
<organism evidence="1">
    <name type="scientific">marine sediment metagenome</name>
    <dbReference type="NCBI Taxonomy" id="412755"/>
    <lineage>
        <taxon>unclassified sequences</taxon>
        <taxon>metagenomes</taxon>
        <taxon>ecological metagenomes</taxon>
    </lineage>
</organism>